<gene>
    <name evidence="1" type="ORF">MNB_SUP05-SYMBIONT-5-1103</name>
</gene>
<dbReference type="AlphaFoldDB" id="A0A1W1E3U9"/>
<accession>A0A1W1E3U9</accession>
<reference evidence="1" key="1">
    <citation type="submission" date="2016-10" db="EMBL/GenBank/DDBJ databases">
        <authorList>
            <person name="de Groot N.N."/>
        </authorList>
    </citation>
    <scope>NUCLEOTIDE SEQUENCE</scope>
</reference>
<dbReference type="EMBL" id="FPHZ01000165">
    <property type="protein sequence ID" value="SFV88625.1"/>
    <property type="molecule type" value="Genomic_DNA"/>
</dbReference>
<sequence length="38" mass="4405">MDAVKRDLVVSKIKQLPLGDVKKMKNDEYAYRLRVGNI</sequence>
<proteinExistence type="predicted"/>
<organism evidence="1">
    <name type="scientific">hydrothermal vent metagenome</name>
    <dbReference type="NCBI Taxonomy" id="652676"/>
    <lineage>
        <taxon>unclassified sequences</taxon>
        <taxon>metagenomes</taxon>
        <taxon>ecological metagenomes</taxon>
    </lineage>
</organism>
<evidence type="ECO:0000313" key="1">
    <source>
        <dbReference type="EMBL" id="SFV88625.1"/>
    </source>
</evidence>
<name>A0A1W1E3U9_9ZZZZ</name>
<protein>
    <submittedName>
        <fullName evidence="1">Uncharacterized protein</fullName>
    </submittedName>
</protein>